<evidence type="ECO:0000313" key="3">
    <source>
        <dbReference type="Proteomes" id="UP000284706"/>
    </source>
</evidence>
<comment type="caution">
    <text evidence="2">The sequence shown here is derived from an EMBL/GenBank/DDBJ whole genome shotgun (WGS) entry which is preliminary data.</text>
</comment>
<evidence type="ECO:0000313" key="2">
    <source>
        <dbReference type="EMBL" id="PPR05753.1"/>
    </source>
</evidence>
<sequence length="256" mass="28154">MRVDSAQPAPLALITSSTATSSQQPSSSRRATRSEKGKGNADHPPLPKGASSSSTPASESASSYFTTDGPTRKQVLVSFPSGTQVPSLDLVAIMNMSNQQLRARNVPMQVLSIERTYDGWSLRCSAVPLQQALDIIRAVVFARVPNAETLQPWVGLPGSTSYLRIRDVPYYKRTPRSRDDKEARTSPSKVVDAMEKSAIIKEHFFLKGVLRLTHNSQSSTTATAYFNIFFFLNQQLISRCSYAVRRSYIQTSATTS</sequence>
<reference evidence="2 3" key="1">
    <citation type="journal article" date="2018" name="Evol. Lett.">
        <title>Horizontal gene cluster transfer increased hallucinogenic mushroom diversity.</title>
        <authorList>
            <person name="Reynolds H.T."/>
            <person name="Vijayakumar V."/>
            <person name="Gluck-Thaler E."/>
            <person name="Korotkin H.B."/>
            <person name="Matheny P.B."/>
            <person name="Slot J.C."/>
        </authorList>
    </citation>
    <scope>NUCLEOTIDE SEQUENCE [LARGE SCALE GENOMIC DNA]</scope>
    <source>
        <strain evidence="2 3">SRW20</strain>
    </source>
</reference>
<proteinExistence type="predicted"/>
<keyword evidence="3" id="KW-1185">Reference proteome</keyword>
<feature type="compositionally biased region" description="Low complexity" evidence="1">
    <location>
        <begin position="15"/>
        <end position="29"/>
    </location>
</feature>
<organism evidence="2 3">
    <name type="scientific">Gymnopilus dilepis</name>
    <dbReference type="NCBI Taxonomy" id="231916"/>
    <lineage>
        <taxon>Eukaryota</taxon>
        <taxon>Fungi</taxon>
        <taxon>Dikarya</taxon>
        <taxon>Basidiomycota</taxon>
        <taxon>Agaricomycotina</taxon>
        <taxon>Agaricomycetes</taxon>
        <taxon>Agaricomycetidae</taxon>
        <taxon>Agaricales</taxon>
        <taxon>Agaricineae</taxon>
        <taxon>Hymenogastraceae</taxon>
        <taxon>Gymnopilus</taxon>
    </lineage>
</organism>
<name>A0A409YRY5_9AGAR</name>
<dbReference type="EMBL" id="NHYE01000434">
    <property type="protein sequence ID" value="PPR05753.1"/>
    <property type="molecule type" value="Genomic_DNA"/>
</dbReference>
<dbReference type="Proteomes" id="UP000284706">
    <property type="component" value="Unassembled WGS sequence"/>
</dbReference>
<dbReference type="InParanoid" id="A0A409YRY5"/>
<protein>
    <submittedName>
        <fullName evidence="2">Uncharacterized protein</fullName>
    </submittedName>
</protein>
<dbReference type="AlphaFoldDB" id="A0A409YRY5"/>
<feature type="compositionally biased region" description="Basic and acidic residues" evidence="1">
    <location>
        <begin position="32"/>
        <end position="41"/>
    </location>
</feature>
<feature type="region of interest" description="Disordered" evidence="1">
    <location>
        <begin position="1"/>
        <end position="67"/>
    </location>
</feature>
<accession>A0A409YRY5</accession>
<dbReference type="OrthoDB" id="3063088at2759"/>
<evidence type="ECO:0000256" key="1">
    <source>
        <dbReference type="SAM" id="MobiDB-lite"/>
    </source>
</evidence>
<gene>
    <name evidence="2" type="ORF">CVT26_008432</name>
</gene>
<feature type="compositionally biased region" description="Low complexity" evidence="1">
    <location>
        <begin position="50"/>
        <end position="63"/>
    </location>
</feature>